<gene>
    <name evidence="1" type="ORF">bcere0026_57790</name>
</gene>
<comment type="caution">
    <text evidence="1">The sequence shown here is derived from an EMBL/GenBank/DDBJ whole genome shotgun (WGS) entry which is preliminary data.</text>
</comment>
<reference evidence="1" key="1">
    <citation type="journal article" date="2012" name="Genome Res.">
        <title>Genomic characterization of the Bacillus cereus sensu lato species: Backdrop to the evolution of Bacillus anthracis.</title>
        <authorList>
            <person name="Zwick M.E."/>
            <person name="Joseph S.J."/>
            <person name="Didelot X."/>
            <person name="Chen P.E."/>
            <person name="Bishop-Lilly K.A."/>
            <person name="Stewart A.C."/>
            <person name="Willner K."/>
            <person name="Nolan N."/>
            <person name="Lentz S."/>
            <person name="Thomason M.K."/>
            <person name="Sozhamannan S."/>
            <person name="Mateczun A.J."/>
            <person name="Du L."/>
            <person name="Read T.D."/>
        </authorList>
    </citation>
    <scope>NUCLEOTIDE SEQUENCE [LARGE SCALE GENOMIC DNA]</scope>
    <source>
        <strain evidence="1">AH603</strain>
    </source>
</reference>
<evidence type="ECO:0000313" key="1">
    <source>
        <dbReference type="EMBL" id="EEL67308.1"/>
    </source>
</evidence>
<dbReference type="EMBL" id="ACMP01000217">
    <property type="protein sequence ID" value="EEL67308.1"/>
    <property type="molecule type" value="Genomic_DNA"/>
</dbReference>
<dbReference type="Proteomes" id="UP000001753">
    <property type="component" value="Chromosome"/>
</dbReference>
<dbReference type="HOGENOM" id="CLU_3265363_0_0_9"/>
<dbReference type="AlphaFoldDB" id="C2Y464"/>
<name>C2Y464_BACMY</name>
<accession>C2Y464</accession>
<organism evidence="1">
    <name type="scientific">Bacillus mycoides</name>
    <dbReference type="NCBI Taxonomy" id="1405"/>
    <lineage>
        <taxon>Bacteria</taxon>
        <taxon>Bacillati</taxon>
        <taxon>Bacillota</taxon>
        <taxon>Bacilli</taxon>
        <taxon>Bacillales</taxon>
        <taxon>Bacillaceae</taxon>
        <taxon>Bacillus</taxon>
        <taxon>Bacillus cereus group</taxon>
    </lineage>
</organism>
<protein>
    <submittedName>
        <fullName evidence="1">Uncharacterized protein</fullName>
    </submittedName>
</protein>
<sequence>MNAKGATTIIQLSNPVCGAKKYPKAIEALKQNGFLFFINRL</sequence>
<proteinExistence type="predicted"/>